<evidence type="ECO:0000313" key="3">
    <source>
        <dbReference type="Proteomes" id="UP001165289"/>
    </source>
</evidence>
<dbReference type="GO" id="GO:0051059">
    <property type="term" value="F:NF-kappaB binding"/>
    <property type="evidence" value="ECO:0007669"/>
    <property type="project" value="TreeGrafter"/>
</dbReference>
<dbReference type="Pfam" id="PF07258">
    <property type="entry name" value="COMM_domain"/>
    <property type="match status" value="1"/>
</dbReference>
<dbReference type="AlphaFoldDB" id="A0AAV7JYG6"/>
<dbReference type="InterPro" id="IPR047155">
    <property type="entry name" value="COMMD4/6/7/8"/>
</dbReference>
<dbReference type="InterPro" id="IPR017920">
    <property type="entry name" value="COMM"/>
</dbReference>
<dbReference type="PROSITE" id="PS51269">
    <property type="entry name" value="COMM"/>
    <property type="match status" value="1"/>
</dbReference>
<gene>
    <name evidence="2" type="ORF">LOD99_3419</name>
</gene>
<dbReference type="Pfam" id="PF21672">
    <property type="entry name" value="COMM_HN"/>
    <property type="match status" value="1"/>
</dbReference>
<keyword evidence="3" id="KW-1185">Reference proteome</keyword>
<dbReference type="Proteomes" id="UP001165289">
    <property type="component" value="Unassembled WGS sequence"/>
</dbReference>
<dbReference type="PANTHER" id="PTHR16231:SF2">
    <property type="entry name" value="COMM DOMAIN-CONTAINING PROTEIN 7"/>
    <property type="match status" value="1"/>
</dbReference>
<name>A0AAV7JYG6_9METZ</name>
<feature type="domain" description="COMM" evidence="1">
    <location>
        <begin position="126"/>
        <end position="190"/>
    </location>
</feature>
<evidence type="ECO:0000313" key="2">
    <source>
        <dbReference type="EMBL" id="KAI6653524.1"/>
    </source>
</evidence>
<reference evidence="2 3" key="1">
    <citation type="journal article" date="2023" name="BMC Biol.">
        <title>The compact genome of the sponge Oopsacas minuta (Hexactinellida) is lacking key metazoan core genes.</title>
        <authorList>
            <person name="Santini S."/>
            <person name="Schenkelaars Q."/>
            <person name="Jourda C."/>
            <person name="Duchesne M."/>
            <person name="Belahbib H."/>
            <person name="Rocher C."/>
            <person name="Selva M."/>
            <person name="Riesgo A."/>
            <person name="Vervoort M."/>
            <person name="Leys S.P."/>
            <person name="Kodjabachian L."/>
            <person name="Le Bivic A."/>
            <person name="Borchiellini C."/>
            <person name="Claverie J.M."/>
            <person name="Renard E."/>
        </authorList>
    </citation>
    <scope>NUCLEOTIDE SEQUENCE [LARGE SCALE GENOMIC DNA]</scope>
    <source>
        <strain evidence="2">SPO-2</strain>
    </source>
</reference>
<dbReference type="PANTHER" id="PTHR16231">
    <property type="entry name" value="COMM DOMAIN-CONTAINING PROTEIN 4-8 FAMILY MEMBER"/>
    <property type="match status" value="1"/>
</dbReference>
<organism evidence="2 3">
    <name type="scientific">Oopsacas minuta</name>
    <dbReference type="NCBI Taxonomy" id="111878"/>
    <lineage>
        <taxon>Eukaryota</taxon>
        <taxon>Metazoa</taxon>
        <taxon>Porifera</taxon>
        <taxon>Hexactinellida</taxon>
        <taxon>Hexasterophora</taxon>
        <taxon>Lyssacinosida</taxon>
        <taxon>Leucopsacidae</taxon>
        <taxon>Oopsacas</taxon>
    </lineage>
</organism>
<evidence type="ECO:0000259" key="1">
    <source>
        <dbReference type="PROSITE" id="PS51269"/>
    </source>
</evidence>
<sequence length="190" mass="21710">MGLVDDNFTTAFINLNRLEVDSFSEFLELILVFLSSPKEAQQFISKLEKYAGSLNIPFSAIQLIAKAVLLFFRGCLQKSLSITQIAEDLSNLGLNEDKTRRLTQNWSHSFGIISNVNQQRVLTIHQLTDLEWRFGVTTGNSLASRVGKIFLQMKFKIFTGEIISIEMSIEQFYSFLHEMEKARASIEYLI</sequence>
<proteinExistence type="predicted"/>
<accession>A0AAV7JYG6</accession>
<dbReference type="GO" id="GO:0033209">
    <property type="term" value="P:tumor necrosis factor-mediated signaling pathway"/>
    <property type="evidence" value="ECO:0007669"/>
    <property type="project" value="TreeGrafter"/>
</dbReference>
<dbReference type="GO" id="GO:0045892">
    <property type="term" value="P:negative regulation of DNA-templated transcription"/>
    <property type="evidence" value="ECO:0007669"/>
    <property type="project" value="TreeGrafter"/>
</dbReference>
<dbReference type="EMBL" id="JAKMXF010000266">
    <property type="protein sequence ID" value="KAI6653524.1"/>
    <property type="molecule type" value="Genomic_DNA"/>
</dbReference>
<comment type="caution">
    <text evidence="2">The sequence shown here is derived from an EMBL/GenBank/DDBJ whole genome shotgun (WGS) entry which is preliminary data.</text>
</comment>
<protein>
    <submittedName>
        <fullName evidence="2">COMM domain-containing protein 7</fullName>
    </submittedName>
</protein>